<gene>
    <name evidence="9" type="ORF">HPTL_1900</name>
</gene>
<dbReference type="InterPro" id="IPR017475">
    <property type="entry name" value="EPS_sugar_tfrase"/>
</dbReference>
<accession>A0A2Z6E017</accession>
<dbReference type="PANTHER" id="PTHR30576">
    <property type="entry name" value="COLANIC BIOSYNTHESIS UDP-GLUCOSE LIPID CARRIER TRANSFERASE"/>
    <property type="match status" value="1"/>
</dbReference>
<reference evidence="9 10" key="1">
    <citation type="submission" date="2018-04" db="EMBL/GenBank/DDBJ databases">
        <title>Complete genome sequence of Hydrogenophilus thermoluteolus TH-1.</title>
        <authorList>
            <person name="Arai H."/>
        </authorList>
    </citation>
    <scope>NUCLEOTIDE SEQUENCE [LARGE SCALE GENOMIC DNA]</scope>
    <source>
        <strain evidence="9 10">TH-1</strain>
    </source>
</reference>
<keyword evidence="4 7" id="KW-0812">Transmembrane</keyword>
<evidence type="ECO:0000313" key="10">
    <source>
        <dbReference type="Proteomes" id="UP000262004"/>
    </source>
</evidence>
<dbReference type="GO" id="GO:0016020">
    <property type="term" value="C:membrane"/>
    <property type="evidence" value="ECO:0007669"/>
    <property type="project" value="UniProtKB-SubCell"/>
</dbReference>
<dbReference type="Pfam" id="PF02397">
    <property type="entry name" value="Bac_transf"/>
    <property type="match status" value="1"/>
</dbReference>
<feature type="transmembrane region" description="Helical" evidence="7">
    <location>
        <begin position="290"/>
        <end position="314"/>
    </location>
</feature>
<dbReference type="NCBIfam" id="TIGR03025">
    <property type="entry name" value="EPS_sugtrans"/>
    <property type="match status" value="1"/>
</dbReference>
<evidence type="ECO:0000313" key="9">
    <source>
        <dbReference type="EMBL" id="BBD78156.1"/>
    </source>
</evidence>
<feature type="transmembrane region" description="Helical" evidence="7">
    <location>
        <begin position="111"/>
        <end position="130"/>
    </location>
</feature>
<comment type="similarity">
    <text evidence="2">Belongs to the bacterial sugar transferase family.</text>
</comment>
<dbReference type="InterPro" id="IPR003362">
    <property type="entry name" value="Bact_transf"/>
</dbReference>
<sequence length="483" mass="54439">MPPFVLRSLPLVDLVALWVALLFAAYFTGPAFEGVRFLRLLEWRISLQNLLLLLVWSGFWLLLSYLVQTRTKTTRRFVLPTVQIAVMTGIGVLVLAASSQLFAIALITPQYIVAFALLYFVASHLLHWLYNRVLRFLDPEQHYLNHTVLLGATPLAAEITSSLRANAHFRLLGYFGTPTTETDGLNLVPCLGQLHDFAYWMHESVVDQVVVTLPLATLDPAVRDALSAAEAEGIEVLFPVPLLAPYLPLPEPLAPRTHLIRWSASGHGAVPLLSFDSGPQMGWALLVKRLLDVTAAALGILILSPLFLLIALAIRVTMGSPVLFVQPRLGYHRRIFPLYKFRTMIPNADALRETLRAHNDRDGAAFKMRNDPRITPLGRWLRKLNLDELPQLFNVLRGDMSLVGPRPLPLDDYARMDRITYLRRVSVLPGITCTWQIAPNRASIPFDEWMRMDLAYIDDWSLHTDLLLLVKTVWVTLRGKGDQ</sequence>
<feature type="transmembrane region" description="Helical" evidence="7">
    <location>
        <begin position="9"/>
        <end position="27"/>
    </location>
</feature>
<keyword evidence="5 7" id="KW-1133">Transmembrane helix</keyword>
<comment type="subcellular location">
    <subcellularLocation>
        <location evidence="1">Membrane</location>
        <topology evidence="1">Multi-pass membrane protein</topology>
    </subcellularLocation>
</comment>
<dbReference type="Proteomes" id="UP000262004">
    <property type="component" value="Chromosome"/>
</dbReference>
<evidence type="ECO:0000256" key="6">
    <source>
        <dbReference type="ARBA" id="ARBA00023136"/>
    </source>
</evidence>
<feature type="transmembrane region" description="Helical" evidence="7">
    <location>
        <begin position="47"/>
        <end position="67"/>
    </location>
</feature>
<dbReference type="EMBL" id="AP018558">
    <property type="protein sequence ID" value="BBD78156.1"/>
    <property type="molecule type" value="Genomic_DNA"/>
</dbReference>
<feature type="domain" description="Bacterial sugar transferase" evidence="8">
    <location>
        <begin position="288"/>
        <end position="477"/>
    </location>
</feature>
<dbReference type="PANTHER" id="PTHR30576:SF10">
    <property type="entry name" value="SLL5057 PROTEIN"/>
    <property type="match status" value="1"/>
</dbReference>
<keyword evidence="6 7" id="KW-0472">Membrane</keyword>
<keyword evidence="3" id="KW-0808">Transferase</keyword>
<feature type="transmembrane region" description="Helical" evidence="7">
    <location>
        <begin position="79"/>
        <end position="105"/>
    </location>
</feature>
<dbReference type="RefSeq" id="WP_170141335.1">
    <property type="nucleotide sequence ID" value="NZ_AP018558.1"/>
</dbReference>
<name>A0A2Z6E017_HYDTE</name>
<evidence type="ECO:0000256" key="2">
    <source>
        <dbReference type="ARBA" id="ARBA00006464"/>
    </source>
</evidence>
<protein>
    <recommendedName>
        <fullName evidence="8">Bacterial sugar transferase domain-containing protein</fullName>
    </recommendedName>
</protein>
<dbReference type="Pfam" id="PF13727">
    <property type="entry name" value="CoA_binding_3"/>
    <property type="match status" value="1"/>
</dbReference>
<proteinExistence type="inferred from homology"/>
<dbReference type="GO" id="GO:0016780">
    <property type="term" value="F:phosphotransferase activity, for other substituted phosphate groups"/>
    <property type="evidence" value="ECO:0007669"/>
    <property type="project" value="TreeGrafter"/>
</dbReference>
<keyword evidence="10" id="KW-1185">Reference proteome</keyword>
<dbReference type="AlphaFoldDB" id="A0A2Z6E017"/>
<dbReference type="KEGG" id="htl:HPTL_1900"/>
<evidence type="ECO:0000259" key="8">
    <source>
        <dbReference type="Pfam" id="PF02397"/>
    </source>
</evidence>
<evidence type="ECO:0000256" key="1">
    <source>
        <dbReference type="ARBA" id="ARBA00004141"/>
    </source>
</evidence>
<evidence type="ECO:0000256" key="3">
    <source>
        <dbReference type="ARBA" id="ARBA00022679"/>
    </source>
</evidence>
<evidence type="ECO:0000256" key="4">
    <source>
        <dbReference type="ARBA" id="ARBA00022692"/>
    </source>
</evidence>
<evidence type="ECO:0000256" key="5">
    <source>
        <dbReference type="ARBA" id="ARBA00022989"/>
    </source>
</evidence>
<organism evidence="9 10">
    <name type="scientific">Hydrogenophilus thermoluteolus</name>
    <name type="common">Pseudomonas hydrogenothermophila</name>
    <dbReference type="NCBI Taxonomy" id="297"/>
    <lineage>
        <taxon>Bacteria</taxon>
        <taxon>Pseudomonadati</taxon>
        <taxon>Pseudomonadota</taxon>
        <taxon>Hydrogenophilia</taxon>
        <taxon>Hydrogenophilales</taxon>
        <taxon>Hydrogenophilaceae</taxon>
        <taxon>Hydrogenophilus</taxon>
    </lineage>
</organism>
<evidence type="ECO:0000256" key="7">
    <source>
        <dbReference type="SAM" id="Phobius"/>
    </source>
</evidence>